<name>A0A927RBB5_9ACTN</name>
<dbReference type="AlphaFoldDB" id="A0A927RBB5"/>
<dbReference type="RefSeq" id="WP_192750113.1">
    <property type="nucleotide sequence ID" value="NZ_BAABJL010000035.1"/>
</dbReference>
<dbReference type="EMBL" id="JADBEM010000001">
    <property type="protein sequence ID" value="MBE1605895.1"/>
    <property type="molecule type" value="Genomic_DNA"/>
</dbReference>
<organism evidence="2 3">
    <name type="scientific">Actinopolymorpha pittospori</name>
    <dbReference type="NCBI Taxonomy" id="648752"/>
    <lineage>
        <taxon>Bacteria</taxon>
        <taxon>Bacillati</taxon>
        <taxon>Actinomycetota</taxon>
        <taxon>Actinomycetes</taxon>
        <taxon>Propionibacteriales</taxon>
        <taxon>Actinopolymorphaceae</taxon>
        <taxon>Actinopolymorpha</taxon>
    </lineage>
</organism>
<proteinExistence type="predicted"/>
<keyword evidence="3" id="KW-1185">Reference proteome</keyword>
<dbReference type="GO" id="GO:0016747">
    <property type="term" value="F:acyltransferase activity, transferring groups other than amino-acyl groups"/>
    <property type="evidence" value="ECO:0007669"/>
    <property type="project" value="InterPro"/>
</dbReference>
<dbReference type="PANTHER" id="PTHR39173:SF1">
    <property type="entry name" value="ACETYLTRANSFERASE"/>
    <property type="match status" value="1"/>
</dbReference>
<dbReference type="InterPro" id="IPR000182">
    <property type="entry name" value="GNAT_dom"/>
</dbReference>
<reference evidence="2" key="1">
    <citation type="submission" date="2020-10" db="EMBL/GenBank/DDBJ databases">
        <title>Sequencing the genomes of 1000 actinobacteria strains.</title>
        <authorList>
            <person name="Klenk H.-P."/>
        </authorList>
    </citation>
    <scope>NUCLEOTIDE SEQUENCE</scope>
    <source>
        <strain evidence="2">DSM 45354</strain>
    </source>
</reference>
<evidence type="ECO:0000313" key="3">
    <source>
        <dbReference type="Proteomes" id="UP000638648"/>
    </source>
</evidence>
<comment type="caution">
    <text evidence="2">The sequence shown here is derived from an EMBL/GenBank/DDBJ whole genome shotgun (WGS) entry which is preliminary data.</text>
</comment>
<evidence type="ECO:0000259" key="1">
    <source>
        <dbReference type="Pfam" id="PF13302"/>
    </source>
</evidence>
<dbReference type="Gene3D" id="3.40.630.30">
    <property type="match status" value="1"/>
</dbReference>
<dbReference type="SUPFAM" id="SSF55729">
    <property type="entry name" value="Acyl-CoA N-acyltransferases (Nat)"/>
    <property type="match status" value="1"/>
</dbReference>
<feature type="domain" description="N-acetyltransferase" evidence="1">
    <location>
        <begin position="72"/>
        <end position="148"/>
    </location>
</feature>
<dbReference type="Proteomes" id="UP000638648">
    <property type="component" value="Unassembled WGS sequence"/>
</dbReference>
<dbReference type="InterPro" id="IPR016181">
    <property type="entry name" value="Acyl_CoA_acyltransferase"/>
</dbReference>
<gene>
    <name evidence="2" type="ORF">HEB94_002743</name>
</gene>
<evidence type="ECO:0000313" key="2">
    <source>
        <dbReference type="EMBL" id="MBE1605895.1"/>
    </source>
</evidence>
<sequence length="177" mass="19457">MTELIEPPRLVRPTVAVKDSYLAGERATCLAEGTELDWFEPARDDFEGFVAARSGIRVRWGVPYTHYWYVSGEHYLGTLVIRHSLTPELAEAGGHVGYHIVLPWRRQGHATRMLAAGLAECAQLGLGRVLLTCLPDNVASRRVILANGGVPDGQARGEDRFWIDVANHDSTSAHGIS</sequence>
<dbReference type="Pfam" id="PF13302">
    <property type="entry name" value="Acetyltransf_3"/>
    <property type="match status" value="1"/>
</dbReference>
<dbReference type="PANTHER" id="PTHR39173">
    <property type="entry name" value="ACETYLTRANSFERASE"/>
    <property type="match status" value="1"/>
</dbReference>
<accession>A0A927RBB5</accession>
<protein>
    <submittedName>
        <fullName evidence="2">Acetyltransferase</fullName>
    </submittedName>
</protein>